<name>A0A8A0RPB5_9FIRM</name>
<dbReference type="Gene3D" id="3.30.1330.80">
    <property type="entry name" value="Hypothetical protein, similar to alpha- acetolactate decarboxylase, domain 2"/>
    <property type="match status" value="1"/>
</dbReference>
<dbReference type="InterPro" id="IPR005175">
    <property type="entry name" value="PPC_dom"/>
</dbReference>
<sequence length="141" mass="15681">MLVREYGIKKIYMGRMDHGSDLLKSLEEFVIEKGIKTGIIQLVGAATKVGMAYYDEEDKVYYPISLNKPVEIAKSIGNISIKDGKPMVHLHITVSDEEGNAFAGHLTEGTTVFAGEFSIIELEGPELVREYDDITGLTLWK</sequence>
<dbReference type="EMBL" id="CP059066">
    <property type="protein sequence ID" value="QSQ09408.1"/>
    <property type="molecule type" value="Genomic_DNA"/>
</dbReference>
<dbReference type="AlphaFoldDB" id="A0A8A0RPB5"/>
<feature type="domain" description="PPC" evidence="1">
    <location>
        <begin position="6"/>
        <end position="141"/>
    </location>
</feature>
<dbReference type="KEGG" id="kme:H0A61_01771"/>
<dbReference type="PROSITE" id="PS51742">
    <property type="entry name" value="PPC"/>
    <property type="match status" value="1"/>
</dbReference>
<protein>
    <recommendedName>
        <fullName evidence="1">PPC domain-containing protein</fullName>
    </recommendedName>
</protein>
<dbReference type="SUPFAM" id="SSF117856">
    <property type="entry name" value="AF0104/ALDC/Ptd012-like"/>
    <property type="match status" value="1"/>
</dbReference>
<dbReference type="PIRSF" id="PIRSF016702">
    <property type="entry name" value="DNA_bp_PD1"/>
    <property type="match status" value="1"/>
</dbReference>
<dbReference type="Proteomes" id="UP000662904">
    <property type="component" value="Chromosome"/>
</dbReference>
<accession>A0A8A0RPB5</accession>
<dbReference type="CDD" id="cd11378">
    <property type="entry name" value="DUF296"/>
    <property type="match status" value="1"/>
</dbReference>
<dbReference type="RefSeq" id="WP_206706766.1">
    <property type="nucleotide sequence ID" value="NZ_CP059066.1"/>
</dbReference>
<organism evidence="2 3">
    <name type="scientific">Koleobacter methoxysyntrophicus</name>
    <dbReference type="NCBI Taxonomy" id="2751313"/>
    <lineage>
        <taxon>Bacteria</taxon>
        <taxon>Bacillati</taxon>
        <taxon>Bacillota</taxon>
        <taxon>Clostridia</taxon>
        <taxon>Koleobacterales</taxon>
        <taxon>Koleobacteraceae</taxon>
        <taxon>Koleobacter</taxon>
    </lineage>
</organism>
<evidence type="ECO:0000313" key="2">
    <source>
        <dbReference type="EMBL" id="QSQ09408.1"/>
    </source>
</evidence>
<dbReference type="PANTHER" id="PTHR34988">
    <property type="entry name" value="PROTEIN, PUTATIVE-RELATED"/>
    <property type="match status" value="1"/>
</dbReference>
<evidence type="ECO:0000313" key="3">
    <source>
        <dbReference type="Proteomes" id="UP000662904"/>
    </source>
</evidence>
<reference evidence="2" key="1">
    <citation type="submission" date="2020-07" db="EMBL/GenBank/DDBJ databases">
        <title>Koleobacter methoxysyntrophicus gen. nov., sp. nov., a novel anaerobic bacterium isolated from deep subsurface oil field and proposal of Koleobacterales ord. nov. in the phylum Firmicutes.</title>
        <authorList>
            <person name="Sakamoto S."/>
            <person name="Tamaki H."/>
        </authorList>
    </citation>
    <scope>NUCLEOTIDE SEQUENCE</scope>
    <source>
        <strain evidence="2">NRmbB1</strain>
    </source>
</reference>
<gene>
    <name evidence="2" type="ORF">H0A61_01771</name>
</gene>
<evidence type="ECO:0000259" key="1">
    <source>
        <dbReference type="PROSITE" id="PS51742"/>
    </source>
</evidence>
<dbReference type="InterPro" id="IPR025707">
    <property type="entry name" value="DNA_bp_PD1"/>
</dbReference>
<dbReference type="Pfam" id="PF03479">
    <property type="entry name" value="PCC"/>
    <property type="match status" value="1"/>
</dbReference>
<dbReference type="PANTHER" id="PTHR34988:SF1">
    <property type="entry name" value="DNA-BINDING PROTEIN"/>
    <property type="match status" value="1"/>
</dbReference>
<keyword evidence="3" id="KW-1185">Reference proteome</keyword>
<proteinExistence type="predicted"/>